<name>A0A1N6MXH0_9GAMM</name>
<dbReference type="EMBL" id="FTLG01000178">
    <property type="protein sequence ID" value="SIP73578.1"/>
    <property type="molecule type" value="Genomic_DNA"/>
</dbReference>
<evidence type="ECO:0000313" key="1">
    <source>
        <dbReference type="EMBL" id="SIP73578.1"/>
    </source>
</evidence>
<protein>
    <submittedName>
        <fullName evidence="1">Uncharacterized protein</fullName>
    </submittedName>
</protein>
<accession>A0A1N6MXH0</accession>
<organism evidence="1 2">
    <name type="scientific">Xenorhabdus innexi</name>
    <dbReference type="NCBI Taxonomy" id="290109"/>
    <lineage>
        <taxon>Bacteria</taxon>
        <taxon>Pseudomonadati</taxon>
        <taxon>Pseudomonadota</taxon>
        <taxon>Gammaproteobacteria</taxon>
        <taxon>Enterobacterales</taxon>
        <taxon>Morganellaceae</taxon>
        <taxon>Xenorhabdus</taxon>
    </lineage>
</organism>
<evidence type="ECO:0000313" key="2">
    <source>
        <dbReference type="Proteomes" id="UP000196435"/>
    </source>
</evidence>
<gene>
    <name evidence="1" type="ORF">XIS1_370010</name>
</gene>
<sequence>MIVEKHIYAELDIFHFVINKPTLVDGCNVLKWIRNFQLIRAVKQLPS</sequence>
<reference evidence="2" key="1">
    <citation type="submission" date="2016-12" db="EMBL/GenBank/DDBJ databases">
        <authorList>
            <person name="Gaudriault S."/>
        </authorList>
    </citation>
    <scope>NUCLEOTIDE SEQUENCE [LARGE SCALE GENOMIC DNA]</scope>
    <source>
        <strain evidence="2">HGB1681 (deposited as PTA-6826 in the American Type Culture Collection)</strain>
    </source>
</reference>
<dbReference type="Proteomes" id="UP000196435">
    <property type="component" value="Unassembled WGS sequence"/>
</dbReference>
<dbReference type="AlphaFoldDB" id="A0A1N6MXH0"/>
<proteinExistence type="predicted"/>